<evidence type="ECO:0000313" key="1">
    <source>
        <dbReference type="EMBL" id="SUZ69466.1"/>
    </source>
</evidence>
<sequence length="43" mass="4852">MPLLSVLWFRLKVLSSSNSFVSAVTKSRRNGLSNLSFYALMET</sequence>
<proteinExistence type="predicted"/>
<dbReference type="AlphaFoldDB" id="A0A381PQZ7"/>
<organism evidence="1">
    <name type="scientific">marine metagenome</name>
    <dbReference type="NCBI Taxonomy" id="408172"/>
    <lineage>
        <taxon>unclassified sequences</taxon>
        <taxon>metagenomes</taxon>
        <taxon>ecological metagenomes</taxon>
    </lineage>
</organism>
<reference evidence="1" key="1">
    <citation type="submission" date="2018-05" db="EMBL/GenBank/DDBJ databases">
        <authorList>
            <person name="Lanie J.A."/>
            <person name="Ng W.-L."/>
            <person name="Kazmierczak K.M."/>
            <person name="Andrzejewski T.M."/>
            <person name="Davidsen T.M."/>
            <person name="Wayne K.J."/>
            <person name="Tettelin H."/>
            <person name="Glass J.I."/>
            <person name="Rusch D."/>
            <person name="Podicherti R."/>
            <person name="Tsui H.-C.T."/>
            <person name="Winkler M.E."/>
        </authorList>
    </citation>
    <scope>NUCLEOTIDE SEQUENCE</scope>
</reference>
<protein>
    <submittedName>
        <fullName evidence="1">Uncharacterized protein</fullName>
    </submittedName>
</protein>
<gene>
    <name evidence="1" type="ORF">METZ01_LOCUS22320</name>
</gene>
<dbReference type="EMBL" id="UINC01001062">
    <property type="protein sequence ID" value="SUZ69466.1"/>
    <property type="molecule type" value="Genomic_DNA"/>
</dbReference>
<name>A0A381PQZ7_9ZZZZ</name>
<accession>A0A381PQZ7</accession>